<dbReference type="EMBL" id="JAQSIO010000008">
    <property type="protein sequence ID" value="MDD0816540.1"/>
    <property type="molecule type" value="Genomic_DNA"/>
</dbReference>
<dbReference type="InterPro" id="IPR003719">
    <property type="entry name" value="Phenazine_PhzF-like"/>
</dbReference>
<comment type="caution">
    <text evidence="2">The sequence shown here is derived from an EMBL/GenBank/DDBJ whole genome shotgun (WGS) entry which is preliminary data.</text>
</comment>
<sequence>MSQRPFQQVDVFTETAGYGNPLAVVLDGRGLDDEAMQRFARWTNLSETTFVLLPSEAARAQGADYQVRIFTPGGELPFAGHPTLGSCHAWLRQGGQPQRADEVVQECRVGLVRIRRDGSGAQQRLAFAAPPLTRSDPSPAVLSQVARALGLKPQQVLAAQVLDNGPVWMGLLLDHPQTVLALQPNHLELKALGQKVGVVAIEHPEVRTGLIVRSNREARAFGQNQRMAPPVQDATAPSLEVRAFAAPIGVPEDPVTGSLNASLAQWLIADGHAPREYIAAQGTCLDRAGRVHIRCDDSQQVWVGGASVTCIEGTVDL</sequence>
<proteinExistence type="inferred from homology"/>
<accession>A0ABT5MMT2</accession>
<dbReference type="SUPFAM" id="SSF54506">
    <property type="entry name" value="Diaminopimelate epimerase-like"/>
    <property type="match status" value="1"/>
</dbReference>
<dbReference type="RefSeq" id="WP_273928392.1">
    <property type="nucleotide sequence ID" value="NZ_JAQSIO010000008.1"/>
</dbReference>
<keyword evidence="3" id="KW-1185">Reference proteome</keyword>
<reference evidence="2 3" key="1">
    <citation type="submission" date="2023-02" db="EMBL/GenBank/DDBJ databases">
        <title>Bacterial whole genome sequence for Curvibacter sp. HBC28.</title>
        <authorList>
            <person name="Le V."/>
            <person name="Ko S.-R."/>
            <person name="Ahn C.-Y."/>
            <person name="Oh H.-M."/>
        </authorList>
    </citation>
    <scope>NUCLEOTIDE SEQUENCE [LARGE SCALE GENOMIC DNA]</scope>
    <source>
        <strain evidence="2 3">HBC28</strain>
    </source>
</reference>
<dbReference type="NCBIfam" id="TIGR00654">
    <property type="entry name" value="PhzF_family"/>
    <property type="match status" value="1"/>
</dbReference>
<evidence type="ECO:0000313" key="2">
    <source>
        <dbReference type="EMBL" id="MDD0816540.1"/>
    </source>
</evidence>
<evidence type="ECO:0000256" key="1">
    <source>
        <dbReference type="ARBA" id="ARBA00008270"/>
    </source>
</evidence>
<dbReference type="PANTHER" id="PTHR13774:SF32">
    <property type="entry name" value="ANTISENSE-ENHANCING SEQUENCE 1"/>
    <property type="match status" value="1"/>
</dbReference>
<dbReference type="PIRSF" id="PIRSF016184">
    <property type="entry name" value="PhzC_PhzF"/>
    <property type="match status" value="1"/>
</dbReference>
<name>A0ABT5MMT2_9BURK</name>
<dbReference type="Proteomes" id="UP001528672">
    <property type="component" value="Unassembled WGS sequence"/>
</dbReference>
<dbReference type="Pfam" id="PF02567">
    <property type="entry name" value="PhzC-PhzF"/>
    <property type="match status" value="1"/>
</dbReference>
<gene>
    <name evidence="2" type="ORF">PSQ39_18015</name>
</gene>
<comment type="similarity">
    <text evidence="1">Belongs to the PhzF family.</text>
</comment>
<evidence type="ECO:0000313" key="3">
    <source>
        <dbReference type="Proteomes" id="UP001528672"/>
    </source>
</evidence>
<dbReference type="PANTHER" id="PTHR13774">
    <property type="entry name" value="PHENAZINE BIOSYNTHESIS PROTEIN"/>
    <property type="match status" value="1"/>
</dbReference>
<protein>
    <submittedName>
        <fullName evidence="2">PhzF family phenazine biosynthesis protein</fullName>
    </submittedName>
</protein>
<organism evidence="2 3">
    <name type="scientific">Curvibacter microcysteis</name>
    <dbReference type="NCBI Taxonomy" id="3026419"/>
    <lineage>
        <taxon>Bacteria</taxon>
        <taxon>Pseudomonadati</taxon>
        <taxon>Pseudomonadota</taxon>
        <taxon>Betaproteobacteria</taxon>
        <taxon>Burkholderiales</taxon>
        <taxon>Comamonadaceae</taxon>
        <taxon>Curvibacter</taxon>
    </lineage>
</organism>
<dbReference type="Gene3D" id="3.10.310.10">
    <property type="entry name" value="Diaminopimelate Epimerase, Chain A, domain 1"/>
    <property type="match status" value="2"/>
</dbReference>